<feature type="transmembrane region" description="Helical" evidence="1">
    <location>
        <begin position="177"/>
        <end position="201"/>
    </location>
</feature>
<evidence type="ECO:0000256" key="1">
    <source>
        <dbReference type="SAM" id="Phobius"/>
    </source>
</evidence>
<feature type="transmembrane region" description="Helical" evidence="1">
    <location>
        <begin position="12"/>
        <end position="31"/>
    </location>
</feature>
<keyword evidence="3" id="KW-1185">Reference proteome</keyword>
<accession>A0A0R2KJI3</accession>
<feature type="transmembrane region" description="Helical" evidence="1">
    <location>
        <begin position="86"/>
        <end position="103"/>
    </location>
</feature>
<proteinExistence type="predicted"/>
<dbReference type="RefSeq" id="WP_155885127.1">
    <property type="nucleotide sequence ID" value="NZ_JQBZ01000011.1"/>
</dbReference>
<evidence type="ECO:0000313" key="3">
    <source>
        <dbReference type="Proteomes" id="UP000051500"/>
    </source>
</evidence>
<dbReference type="STRING" id="1122146.IV53_GL001213"/>
<feature type="transmembrane region" description="Helical" evidence="1">
    <location>
        <begin position="207"/>
        <end position="234"/>
    </location>
</feature>
<dbReference type="EMBL" id="JQBZ01000011">
    <property type="protein sequence ID" value="KRN89536.1"/>
    <property type="molecule type" value="Genomic_DNA"/>
</dbReference>
<feature type="transmembrane region" description="Helical" evidence="1">
    <location>
        <begin position="110"/>
        <end position="131"/>
    </location>
</feature>
<name>A0A0R2KJI3_9LACO</name>
<keyword evidence="1" id="KW-1133">Transmembrane helix</keyword>
<protein>
    <submittedName>
        <fullName evidence="2">Uncharacterized protein</fullName>
    </submittedName>
</protein>
<gene>
    <name evidence="2" type="ORF">IV53_GL001213</name>
</gene>
<sequence>MARPYRYMKSNIWMNFIYFMVMLVPSGYVYFTKMDNINHFLIKHIVVFLKQIMPNTDMHISSMMMKLFGDVEYVVLPTVYPSLKSIIINLIVAVVIILITFYKKWRGHPAMILIGIIAAVHMVHVLVVWYAGTDFKYTIADFSILYTKQEIGISAAFMIFGAFVTAFWGNSGYIRRFFFFILVAAYPILLSFFRYLVFIYILHQYSIIYMGIMYFALGPIFDFLSLVMLYAFFLMSMSKMYENKLRKGGLEICS</sequence>
<dbReference type="Proteomes" id="UP000051500">
    <property type="component" value="Unassembled WGS sequence"/>
</dbReference>
<dbReference type="AlphaFoldDB" id="A0A0R2KJI3"/>
<reference evidence="2 3" key="1">
    <citation type="journal article" date="2015" name="Genome Announc.">
        <title>Expanding the biotechnology potential of lactobacilli through comparative genomics of 213 strains and associated genera.</title>
        <authorList>
            <person name="Sun Z."/>
            <person name="Harris H.M."/>
            <person name="McCann A."/>
            <person name="Guo C."/>
            <person name="Argimon S."/>
            <person name="Zhang W."/>
            <person name="Yang X."/>
            <person name="Jeffery I.B."/>
            <person name="Cooney J.C."/>
            <person name="Kagawa T.F."/>
            <person name="Liu W."/>
            <person name="Song Y."/>
            <person name="Salvetti E."/>
            <person name="Wrobel A."/>
            <person name="Rasinkangas P."/>
            <person name="Parkhill J."/>
            <person name="Rea M.C."/>
            <person name="O'Sullivan O."/>
            <person name="Ritari J."/>
            <person name="Douillard F.P."/>
            <person name="Paul Ross R."/>
            <person name="Yang R."/>
            <person name="Briner A.E."/>
            <person name="Felis G.E."/>
            <person name="de Vos W.M."/>
            <person name="Barrangou R."/>
            <person name="Klaenhammer T.R."/>
            <person name="Caufield P.W."/>
            <person name="Cui Y."/>
            <person name="Zhang H."/>
            <person name="O'Toole P.W."/>
        </authorList>
    </citation>
    <scope>NUCLEOTIDE SEQUENCE [LARGE SCALE GENOMIC DNA]</scope>
    <source>
        <strain evidence="2 3">DSM 22408</strain>
    </source>
</reference>
<organism evidence="2 3">
    <name type="scientific">Ligilactobacillus ceti DSM 22408</name>
    <dbReference type="NCBI Taxonomy" id="1122146"/>
    <lineage>
        <taxon>Bacteria</taxon>
        <taxon>Bacillati</taxon>
        <taxon>Bacillota</taxon>
        <taxon>Bacilli</taxon>
        <taxon>Lactobacillales</taxon>
        <taxon>Lactobacillaceae</taxon>
        <taxon>Ligilactobacillus</taxon>
    </lineage>
</organism>
<dbReference type="PATRIC" id="fig|1122146.4.peg.1250"/>
<comment type="caution">
    <text evidence="2">The sequence shown here is derived from an EMBL/GenBank/DDBJ whole genome shotgun (WGS) entry which is preliminary data.</text>
</comment>
<keyword evidence="1" id="KW-0472">Membrane</keyword>
<keyword evidence="1" id="KW-0812">Transmembrane</keyword>
<feature type="transmembrane region" description="Helical" evidence="1">
    <location>
        <begin position="151"/>
        <end position="170"/>
    </location>
</feature>
<evidence type="ECO:0000313" key="2">
    <source>
        <dbReference type="EMBL" id="KRN89536.1"/>
    </source>
</evidence>